<dbReference type="Gene3D" id="1.10.1200.10">
    <property type="entry name" value="ACP-like"/>
    <property type="match status" value="1"/>
</dbReference>
<dbReference type="RefSeq" id="WP_177094602.1">
    <property type="nucleotide sequence ID" value="NZ_JACAOS010000018.1"/>
</dbReference>
<dbReference type="EMBL" id="JACAQB010000028">
    <property type="protein sequence ID" value="NWC00370.1"/>
    <property type="molecule type" value="Genomic_DNA"/>
</dbReference>
<name>A0A7Y8C5Z6_9PSED</name>
<feature type="domain" description="Carrier" evidence="1">
    <location>
        <begin position="11"/>
        <end position="86"/>
    </location>
</feature>
<dbReference type="InterPro" id="IPR009081">
    <property type="entry name" value="PP-bd_ACP"/>
</dbReference>
<dbReference type="SUPFAM" id="SSF47336">
    <property type="entry name" value="ACP-like"/>
    <property type="match status" value="1"/>
</dbReference>
<dbReference type="Proteomes" id="UP000539985">
    <property type="component" value="Unassembled WGS sequence"/>
</dbReference>
<proteinExistence type="predicted"/>
<dbReference type="Pfam" id="PF00550">
    <property type="entry name" value="PP-binding"/>
    <property type="match status" value="1"/>
</dbReference>
<gene>
    <name evidence="2" type="ORF">HX882_31310</name>
</gene>
<dbReference type="PROSITE" id="PS50075">
    <property type="entry name" value="CARRIER"/>
    <property type="match status" value="1"/>
</dbReference>
<organism evidence="2 3">
    <name type="scientific">Pseudomonas gingeri</name>
    <dbReference type="NCBI Taxonomy" id="117681"/>
    <lineage>
        <taxon>Bacteria</taxon>
        <taxon>Pseudomonadati</taxon>
        <taxon>Pseudomonadota</taxon>
        <taxon>Gammaproteobacteria</taxon>
        <taxon>Pseudomonadales</taxon>
        <taxon>Pseudomonadaceae</taxon>
        <taxon>Pseudomonas</taxon>
    </lineage>
</organism>
<comment type="caution">
    <text evidence="2">The sequence shown here is derived from an EMBL/GenBank/DDBJ whole genome shotgun (WGS) entry which is preliminary data.</text>
</comment>
<dbReference type="InterPro" id="IPR036736">
    <property type="entry name" value="ACP-like_sf"/>
</dbReference>
<protein>
    <submittedName>
        <fullName evidence="2">Acyl carrier protein</fullName>
    </submittedName>
</protein>
<dbReference type="AlphaFoldDB" id="A0A7Y8C5Z6"/>
<reference evidence="2 3" key="1">
    <citation type="submission" date="2020-04" db="EMBL/GenBank/DDBJ databases">
        <title>Molecular characterization of pseudomonads from Agaricus bisporus reveal novel blotch 2 pathogens in Western Europe.</title>
        <authorList>
            <person name="Taparia T."/>
            <person name="Krijger M."/>
            <person name="Haynes E."/>
            <person name="Elpinstone J.G."/>
            <person name="Noble R."/>
            <person name="Van Der Wolf J."/>
        </authorList>
    </citation>
    <scope>NUCLEOTIDE SEQUENCE [LARGE SCALE GENOMIC DNA]</scope>
    <source>
        <strain evidence="2 3">H7001</strain>
    </source>
</reference>
<sequence length="97" mass="10865">MNYLVPGGCDYFIEQQVMVLLAEHFSVPRRKIRFESRLLDDLGIGSADLVELVGRINGAFRVALSVDEAECWRTVADLCRLVGNARGEGGERRKLLL</sequence>
<accession>A0A7Y8C5Z6</accession>
<evidence type="ECO:0000313" key="2">
    <source>
        <dbReference type="EMBL" id="NWC00370.1"/>
    </source>
</evidence>
<evidence type="ECO:0000313" key="3">
    <source>
        <dbReference type="Proteomes" id="UP000539985"/>
    </source>
</evidence>
<evidence type="ECO:0000259" key="1">
    <source>
        <dbReference type="PROSITE" id="PS50075"/>
    </source>
</evidence>